<dbReference type="RefSeq" id="WP_306389633.1">
    <property type="nucleotide sequence ID" value="NZ_JAVCAP010000016.1"/>
</dbReference>
<gene>
    <name evidence="2" type="ORF">Q9291_08630</name>
</gene>
<dbReference type="Pfam" id="PF04233">
    <property type="entry name" value="Phage_Mu_F"/>
    <property type="match status" value="1"/>
</dbReference>
<dbReference type="InterPro" id="IPR006528">
    <property type="entry name" value="Phage_head_morphogenesis_dom"/>
</dbReference>
<name>A0ABT9JTJ1_9PROT</name>
<protein>
    <submittedName>
        <fullName evidence="2">Phage minor head protein</fullName>
    </submittedName>
</protein>
<feature type="domain" description="Phage head morphogenesis" evidence="1">
    <location>
        <begin position="59"/>
        <end position="188"/>
    </location>
</feature>
<dbReference type="EMBL" id="JAVCAP010000016">
    <property type="protein sequence ID" value="MDP8567912.1"/>
    <property type="molecule type" value="Genomic_DNA"/>
</dbReference>
<organism evidence="2 3">
    <name type="scientific">Methylophilus aquaticus</name>
    <dbReference type="NCBI Taxonomy" id="1971610"/>
    <lineage>
        <taxon>Bacteria</taxon>
        <taxon>Pseudomonadati</taxon>
        <taxon>Pseudomonadota</taxon>
        <taxon>Betaproteobacteria</taxon>
        <taxon>Nitrosomonadales</taxon>
        <taxon>Methylophilaceae</taxon>
        <taxon>Methylophilus</taxon>
    </lineage>
</organism>
<dbReference type="Proteomes" id="UP001225906">
    <property type="component" value="Unassembled WGS sequence"/>
</dbReference>
<evidence type="ECO:0000313" key="2">
    <source>
        <dbReference type="EMBL" id="MDP8567912.1"/>
    </source>
</evidence>
<evidence type="ECO:0000259" key="1">
    <source>
        <dbReference type="Pfam" id="PF04233"/>
    </source>
</evidence>
<evidence type="ECO:0000313" key="3">
    <source>
        <dbReference type="Proteomes" id="UP001225906"/>
    </source>
</evidence>
<reference evidence="3" key="1">
    <citation type="journal article" date="2019" name="Int. J. Syst. Evol. Microbiol.">
        <title>The Global Catalogue of Microorganisms (GCM) 10K type strain sequencing project: providing services to taxonomists for standard genome sequencing and annotation.</title>
        <authorList>
            <consortium name="The Broad Institute Genomics Platform"/>
            <consortium name="The Broad Institute Genome Sequencing Center for Infectious Disease"/>
            <person name="Wu L."/>
            <person name="Ma J."/>
        </authorList>
    </citation>
    <scope>NUCLEOTIDE SEQUENCE [LARGE SCALE GENOMIC DNA]</scope>
    <source>
        <strain evidence="3">VKM B-3159</strain>
    </source>
</reference>
<proteinExistence type="predicted"/>
<dbReference type="NCBIfam" id="TIGR01641">
    <property type="entry name" value="phageSPP1_gp7"/>
    <property type="match status" value="1"/>
</dbReference>
<accession>A0ABT9JTJ1</accession>
<sequence>MQLNESDIKLMFGMKPADAIAYLEKKGMRLSWDWHETLDSVNARSFTVAKAARIDILQSLKSELKNQLVNGGTQKQFIDNLTPILQQQGWWGKQVIVDPAGNAQMVQLGSPRRLKTIRETNMQSAYMAGRYKAMMEAKATHPYWRYVAILDSRTRPTHRALDGVVFSIDDEFTNVGYPPNGYNCRCRAVAMSRAALKREGITPTDTSGILKTETVKAGVDKRTGEVRFAQRTGFMLQQPNGKSIWVGPDVGFNSSPIASPIMDKLLVRQAKQLTPNYLNQVQDILLSKPRMDAWRGFVKNVIDYGFTQNQSITATVVKGKALALAQKYINDQFNAVAEFQDNLIIGKKAQRHSDFNMQLTVDDFMVLPILISNAQDFRIDTEDNALIYKVVGKSGKKILMAIQDKHGKAVVSTVFYDINDNFEKYSLGDNPRYIKE</sequence>
<comment type="caution">
    <text evidence="2">The sequence shown here is derived from an EMBL/GenBank/DDBJ whole genome shotgun (WGS) entry which is preliminary data.</text>
</comment>
<keyword evidence="3" id="KW-1185">Reference proteome</keyword>